<protein>
    <submittedName>
        <fullName evidence="4">Polysaccharide deacetylase</fullName>
    </submittedName>
</protein>
<evidence type="ECO:0000256" key="2">
    <source>
        <dbReference type="ARBA" id="ARBA00022729"/>
    </source>
</evidence>
<dbReference type="InterPro" id="IPR051398">
    <property type="entry name" value="Polysacch_Deacetylase"/>
</dbReference>
<dbReference type="OrthoDB" id="2795102at2"/>
<accession>A0A2H1KZJ1</accession>
<dbReference type="GO" id="GO:0005576">
    <property type="term" value="C:extracellular region"/>
    <property type="evidence" value="ECO:0007669"/>
    <property type="project" value="UniProtKB-SubCell"/>
</dbReference>
<dbReference type="Gene3D" id="3.20.20.370">
    <property type="entry name" value="Glycoside hydrolase/deacetylase"/>
    <property type="match status" value="1"/>
</dbReference>
<dbReference type="AlphaFoldDB" id="A0A2H1KZJ1"/>
<sequence>MKNAPIVLMYHGIDNVDSAHDAENLFVPVNAFHQQMEYLKRSGYRILSENEYLDWLNGRPLDGKSILLTFDDGYTSVLQNAAPILGKLRMPGICYVCPGLLGGRSTWMEPASWHELMDAAGLTEIANAGLTLGIHGHDHTSMQSLSFQDLTKHTGDARALLEERVGVRAQTLAYPYGQHSPKSRQAVSSAGFECAFAIYETAGRWALPRVDINSVDTPRTFRLKLKSIYPTARRAMSVAPPVRRAAHKLVGLAKR</sequence>
<comment type="subcellular location">
    <subcellularLocation>
        <location evidence="1">Secreted</location>
    </subcellularLocation>
</comment>
<dbReference type="InterPro" id="IPR002509">
    <property type="entry name" value="NODB_dom"/>
</dbReference>
<gene>
    <name evidence="4" type="ORF">BANT918_03293</name>
</gene>
<evidence type="ECO:0000313" key="4">
    <source>
        <dbReference type="EMBL" id="SMY05183.1"/>
    </source>
</evidence>
<evidence type="ECO:0000259" key="3">
    <source>
        <dbReference type="PROSITE" id="PS51677"/>
    </source>
</evidence>
<dbReference type="PROSITE" id="PS51677">
    <property type="entry name" value="NODB"/>
    <property type="match status" value="1"/>
</dbReference>
<name>A0A2H1KZJ1_9MICO</name>
<dbReference type="PANTHER" id="PTHR34216">
    <property type="match status" value="1"/>
</dbReference>
<organism evidence="4 5">
    <name type="scientific">Brevibacterium antiquum CNRZ 918</name>
    <dbReference type="NCBI Taxonomy" id="1255637"/>
    <lineage>
        <taxon>Bacteria</taxon>
        <taxon>Bacillati</taxon>
        <taxon>Actinomycetota</taxon>
        <taxon>Actinomycetes</taxon>
        <taxon>Micrococcales</taxon>
        <taxon>Brevibacteriaceae</taxon>
        <taxon>Brevibacterium</taxon>
    </lineage>
</organism>
<dbReference type="SUPFAM" id="SSF88713">
    <property type="entry name" value="Glycoside hydrolase/deacetylase"/>
    <property type="match status" value="1"/>
</dbReference>
<dbReference type="CDD" id="cd10918">
    <property type="entry name" value="CE4_NodB_like_5s_6s"/>
    <property type="match status" value="1"/>
</dbReference>
<dbReference type="Proteomes" id="UP000234433">
    <property type="component" value="Unassembled WGS sequence"/>
</dbReference>
<evidence type="ECO:0000256" key="1">
    <source>
        <dbReference type="ARBA" id="ARBA00004613"/>
    </source>
</evidence>
<keyword evidence="2" id="KW-0732">Signal</keyword>
<evidence type="ECO:0000313" key="5">
    <source>
        <dbReference type="Proteomes" id="UP000234433"/>
    </source>
</evidence>
<dbReference type="GO" id="GO:0016810">
    <property type="term" value="F:hydrolase activity, acting on carbon-nitrogen (but not peptide) bonds"/>
    <property type="evidence" value="ECO:0007669"/>
    <property type="project" value="InterPro"/>
</dbReference>
<dbReference type="GO" id="GO:0005975">
    <property type="term" value="P:carbohydrate metabolic process"/>
    <property type="evidence" value="ECO:0007669"/>
    <property type="project" value="InterPro"/>
</dbReference>
<reference evidence="4 5" key="1">
    <citation type="submission" date="2017-03" db="EMBL/GenBank/DDBJ databases">
        <authorList>
            <person name="Afonso C.L."/>
            <person name="Miller P.J."/>
            <person name="Scott M.A."/>
            <person name="Spackman E."/>
            <person name="Goraichik I."/>
            <person name="Dimitrov K.M."/>
            <person name="Suarez D.L."/>
            <person name="Swayne D.E."/>
        </authorList>
    </citation>
    <scope>NUCLEOTIDE SEQUENCE [LARGE SCALE GENOMIC DNA]</scope>
    <source>
        <strain evidence="4 5">CNRZ 918</strain>
    </source>
</reference>
<feature type="domain" description="NodB homology" evidence="3">
    <location>
        <begin position="64"/>
        <end position="255"/>
    </location>
</feature>
<dbReference type="RefSeq" id="WP_101621159.1">
    <property type="nucleotide sequence ID" value="NZ_FXZD01000021.1"/>
</dbReference>
<dbReference type="PANTHER" id="PTHR34216:SF3">
    <property type="entry name" value="POLY-BETA-1,6-N-ACETYL-D-GLUCOSAMINE N-DEACETYLASE"/>
    <property type="match status" value="1"/>
</dbReference>
<dbReference type="EMBL" id="FXZD01000021">
    <property type="protein sequence ID" value="SMY05183.1"/>
    <property type="molecule type" value="Genomic_DNA"/>
</dbReference>
<dbReference type="InterPro" id="IPR011330">
    <property type="entry name" value="Glyco_hydro/deAcase_b/a-brl"/>
</dbReference>
<proteinExistence type="predicted"/>
<dbReference type="Pfam" id="PF01522">
    <property type="entry name" value="Polysacc_deac_1"/>
    <property type="match status" value="1"/>
</dbReference>